<accession>A0A8C0JM82</accession>
<proteinExistence type="predicted"/>
<dbReference type="Proteomes" id="UP000694391">
    <property type="component" value="Unplaced"/>
</dbReference>
<keyword evidence="1" id="KW-0812">Transmembrane</keyword>
<feature type="transmembrane region" description="Helical" evidence="1">
    <location>
        <begin position="39"/>
        <end position="58"/>
    </location>
</feature>
<organism evidence="2 3">
    <name type="scientific">Canis lupus dingo</name>
    <name type="common">dingo</name>
    <dbReference type="NCBI Taxonomy" id="286419"/>
    <lineage>
        <taxon>Eukaryota</taxon>
        <taxon>Metazoa</taxon>
        <taxon>Chordata</taxon>
        <taxon>Craniata</taxon>
        <taxon>Vertebrata</taxon>
        <taxon>Euteleostomi</taxon>
        <taxon>Mammalia</taxon>
        <taxon>Eutheria</taxon>
        <taxon>Laurasiatheria</taxon>
        <taxon>Carnivora</taxon>
        <taxon>Caniformia</taxon>
        <taxon>Canidae</taxon>
        <taxon>Canis</taxon>
    </lineage>
</organism>
<evidence type="ECO:0000313" key="3">
    <source>
        <dbReference type="Proteomes" id="UP000694391"/>
    </source>
</evidence>
<protein>
    <submittedName>
        <fullName evidence="2">Uncharacterized protein</fullName>
    </submittedName>
</protein>
<reference evidence="2" key="2">
    <citation type="submission" date="2025-09" db="UniProtKB">
        <authorList>
            <consortium name="Ensembl"/>
        </authorList>
    </citation>
    <scope>IDENTIFICATION</scope>
</reference>
<evidence type="ECO:0000256" key="1">
    <source>
        <dbReference type="SAM" id="Phobius"/>
    </source>
</evidence>
<keyword evidence="1" id="KW-1133">Transmembrane helix</keyword>
<keyword evidence="1" id="KW-0472">Membrane</keyword>
<evidence type="ECO:0000313" key="2">
    <source>
        <dbReference type="Ensembl" id="ENSCAFP00020001700.1"/>
    </source>
</evidence>
<dbReference type="AlphaFoldDB" id="A0A8C0JM82"/>
<dbReference type="Ensembl" id="ENSCAFT00020001993.1">
    <property type="protein sequence ID" value="ENSCAFP00020001700.1"/>
    <property type="gene ID" value="ENSCAFG00020001502.1"/>
</dbReference>
<name>A0A8C0JM82_CANLU</name>
<sequence length="68" mass="7217">MQQSGAAGGRGCALLPLLGVLFFQGESSGWRPPLPVGGLLLPLPVSLPLSVSLMNKQINKSLKNKRYN</sequence>
<reference evidence="2" key="1">
    <citation type="submission" date="2025-08" db="UniProtKB">
        <authorList>
            <consortium name="Ensembl"/>
        </authorList>
    </citation>
    <scope>IDENTIFICATION</scope>
</reference>
<keyword evidence="3" id="KW-1185">Reference proteome</keyword>